<keyword evidence="2" id="KW-1185">Reference proteome</keyword>
<dbReference type="Proteomes" id="UP001215598">
    <property type="component" value="Unassembled WGS sequence"/>
</dbReference>
<evidence type="ECO:0008006" key="3">
    <source>
        <dbReference type="Google" id="ProtNLM"/>
    </source>
</evidence>
<evidence type="ECO:0000313" key="2">
    <source>
        <dbReference type="Proteomes" id="UP001215598"/>
    </source>
</evidence>
<name>A0AAD7MJE4_9AGAR</name>
<organism evidence="1 2">
    <name type="scientific">Mycena metata</name>
    <dbReference type="NCBI Taxonomy" id="1033252"/>
    <lineage>
        <taxon>Eukaryota</taxon>
        <taxon>Fungi</taxon>
        <taxon>Dikarya</taxon>
        <taxon>Basidiomycota</taxon>
        <taxon>Agaricomycotina</taxon>
        <taxon>Agaricomycetes</taxon>
        <taxon>Agaricomycetidae</taxon>
        <taxon>Agaricales</taxon>
        <taxon>Marasmiineae</taxon>
        <taxon>Mycenaceae</taxon>
        <taxon>Mycena</taxon>
    </lineage>
</organism>
<reference evidence="1" key="1">
    <citation type="submission" date="2023-03" db="EMBL/GenBank/DDBJ databases">
        <title>Massive genome expansion in bonnet fungi (Mycena s.s.) driven by repeated elements and novel gene families across ecological guilds.</title>
        <authorList>
            <consortium name="Lawrence Berkeley National Laboratory"/>
            <person name="Harder C.B."/>
            <person name="Miyauchi S."/>
            <person name="Viragh M."/>
            <person name="Kuo A."/>
            <person name="Thoen E."/>
            <person name="Andreopoulos B."/>
            <person name="Lu D."/>
            <person name="Skrede I."/>
            <person name="Drula E."/>
            <person name="Henrissat B."/>
            <person name="Morin E."/>
            <person name="Kohler A."/>
            <person name="Barry K."/>
            <person name="LaButti K."/>
            <person name="Morin E."/>
            <person name="Salamov A."/>
            <person name="Lipzen A."/>
            <person name="Mereny Z."/>
            <person name="Hegedus B."/>
            <person name="Baldrian P."/>
            <person name="Stursova M."/>
            <person name="Weitz H."/>
            <person name="Taylor A."/>
            <person name="Grigoriev I.V."/>
            <person name="Nagy L.G."/>
            <person name="Martin F."/>
            <person name="Kauserud H."/>
        </authorList>
    </citation>
    <scope>NUCLEOTIDE SEQUENCE</scope>
    <source>
        <strain evidence="1">CBHHK182m</strain>
    </source>
</reference>
<comment type="caution">
    <text evidence="1">The sequence shown here is derived from an EMBL/GenBank/DDBJ whole genome shotgun (WGS) entry which is preliminary data.</text>
</comment>
<dbReference type="SUPFAM" id="SSF46689">
    <property type="entry name" value="Homeodomain-like"/>
    <property type="match status" value="1"/>
</dbReference>
<dbReference type="AlphaFoldDB" id="A0AAD7MJE4"/>
<dbReference type="InterPro" id="IPR036388">
    <property type="entry name" value="WH-like_DNA-bd_sf"/>
</dbReference>
<sequence length="134" mass="15608">MGTNQHISNDTKKLVIHLRENRGRKPAEISADLNICLSSVRKILRRYRLDNQGVYAQPTYRVMGRPQILQTADVDFLIALVERTPDIYLVEMQAELRDVCNVETSLLTIWRALRRRGFTRKRVRAQKVEYTAPV</sequence>
<dbReference type="EMBL" id="JARKIB010000241">
    <property type="protein sequence ID" value="KAJ7720363.1"/>
    <property type="molecule type" value="Genomic_DNA"/>
</dbReference>
<dbReference type="InterPro" id="IPR009057">
    <property type="entry name" value="Homeodomain-like_sf"/>
</dbReference>
<protein>
    <recommendedName>
        <fullName evidence="3">Transposase</fullName>
    </recommendedName>
</protein>
<evidence type="ECO:0000313" key="1">
    <source>
        <dbReference type="EMBL" id="KAJ7720363.1"/>
    </source>
</evidence>
<proteinExistence type="predicted"/>
<gene>
    <name evidence="1" type="ORF">B0H16DRAFT_1336110</name>
</gene>
<accession>A0AAD7MJE4</accession>
<dbReference type="Gene3D" id="1.10.10.10">
    <property type="entry name" value="Winged helix-like DNA-binding domain superfamily/Winged helix DNA-binding domain"/>
    <property type="match status" value="1"/>
</dbReference>